<dbReference type="InterPro" id="IPR008279">
    <property type="entry name" value="PEP-util_enz_mobile_dom"/>
</dbReference>
<evidence type="ECO:0000259" key="7">
    <source>
        <dbReference type="Pfam" id="PF00391"/>
    </source>
</evidence>
<keyword evidence="9" id="KW-0808">Transferase</keyword>
<feature type="domain" description="Pyruvate phosphate dikinase AMP/ATP-binding" evidence="8">
    <location>
        <begin position="29"/>
        <end position="327"/>
    </location>
</feature>
<dbReference type="Gene3D" id="3.50.30.10">
    <property type="entry name" value="Phosphohistidine domain"/>
    <property type="match status" value="1"/>
</dbReference>
<dbReference type="InterPro" id="IPR002192">
    <property type="entry name" value="PPDK_AMP/ATP-bd"/>
</dbReference>
<name>A0A1I2GSU4_9BACT</name>
<organism evidence="9 10">
    <name type="scientific">Nannocystis exedens</name>
    <dbReference type="NCBI Taxonomy" id="54"/>
    <lineage>
        <taxon>Bacteria</taxon>
        <taxon>Pseudomonadati</taxon>
        <taxon>Myxococcota</taxon>
        <taxon>Polyangia</taxon>
        <taxon>Nannocystales</taxon>
        <taxon>Nannocystaceae</taxon>
        <taxon>Nannocystis</taxon>
    </lineage>
</organism>
<dbReference type="NCBIfam" id="NF004879">
    <property type="entry name" value="PRK06241.1-4"/>
    <property type="match status" value="1"/>
</dbReference>
<feature type="domain" description="PEP-utilising enzyme mobile" evidence="7">
    <location>
        <begin position="806"/>
        <end position="876"/>
    </location>
</feature>
<evidence type="ECO:0000313" key="10">
    <source>
        <dbReference type="Proteomes" id="UP000199400"/>
    </source>
</evidence>
<keyword evidence="9" id="KW-0418">Kinase</keyword>
<evidence type="ECO:0000256" key="6">
    <source>
        <dbReference type="ARBA" id="ARBA00080054"/>
    </source>
</evidence>
<dbReference type="FunFam" id="3.50.30.10:FF:000007">
    <property type="entry name" value="Phosphoenolpyruvate synthase"/>
    <property type="match status" value="1"/>
</dbReference>
<keyword evidence="3" id="KW-0067">ATP-binding</keyword>
<keyword evidence="9" id="KW-0670">Pyruvate</keyword>
<gene>
    <name evidence="9" type="ORF">SAMN02745121_07519</name>
</gene>
<dbReference type="Gene3D" id="3.30.1490.20">
    <property type="entry name" value="ATP-grasp fold, A domain"/>
    <property type="match status" value="1"/>
</dbReference>
<proteinExistence type="inferred from homology"/>
<dbReference type="PANTHER" id="PTHR43615">
    <property type="entry name" value="PHOSPHOENOLPYRUVATE SYNTHASE-RELATED"/>
    <property type="match status" value="1"/>
</dbReference>
<keyword evidence="10" id="KW-1185">Reference proteome</keyword>
<dbReference type="Pfam" id="PF00391">
    <property type="entry name" value="PEP-utilizers"/>
    <property type="match status" value="1"/>
</dbReference>
<comment type="pathway">
    <text evidence="4">Antibiotic biosynthesis; prodigiosin biosynthesis.</text>
</comment>
<evidence type="ECO:0000313" key="9">
    <source>
        <dbReference type="EMBL" id="SFF21014.1"/>
    </source>
</evidence>
<dbReference type="AlphaFoldDB" id="A0A1I2GSU4"/>
<dbReference type="RefSeq" id="WP_096331860.1">
    <property type="nucleotide sequence ID" value="NZ_FOMX01000035.1"/>
</dbReference>
<dbReference type="FunFam" id="3.30.1490.20:FF:000010">
    <property type="entry name" value="Phosphoenolpyruvate synthase"/>
    <property type="match status" value="1"/>
</dbReference>
<dbReference type="PANTHER" id="PTHR43615:SF1">
    <property type="entry name" value="PPDK_N DOMAIN-CONTAINING PROTEIN"/>
    <property type="match status" value="1"/>
</dbReference>
<dbReference type="Proteomes" id="UP000199400">
    <property type="component" value="Unassembled WGS sequence"/>
</dbReference>
<dbReference type="InterPro" id="IPR013815">
    <property type="entry name" value="ATP_grasp_subdomain_1"/>
</dbReference>
<dbReference type="InterPro" id="IPR051549">
    <property type="entry name" value="PEP_Utilizing_Enz"/>
</dbReference>
<evidence type="ECO:0000256" key="1">
    <source>
        <dbReference type="ARBA" id="ARBA00008321"/>
    </source>
</evidence>
<dbReference type="InterPro" id="IPR036637">
    <property type="entry name" value="Phosphohistidine_dom_sf"/>
</dbReference>
<evidence type="ECO:0000256" key="2">
    <source>
        <dbReference type="ARBA" id="ARBA00022741"/>
    </source>
</evidence>
<protein>
    <recommendedName>
        <fullName evidence="5">Prodigiosin synthesizing transferase PigC</fullName>
    </recommendedName>
    <alternativeName>
        <fullName evidence="6">Prodigiosin synthetase PigC</fullName>
    </alternativeName>
</protein>
<dbReference type="STRING" id="54.SAMN02745121_07519"/>
<dbReference type="OrthoDB" id="9765468at2"/>
<reference evidence="10" key="1">
    <citation type="submission" date="2016-10" db="EMBL/GenBank/DDBJ databases">
        <authorList>
            <person name="Varghese N."/>
            <person name="Submissions S."/>
        </authorList>
    </citation>
    <scope>NUCLEOTIDE SEQUENCE [LARGE SCALE GENOMIC DNA]</scope>
    <source>
        <strain evidence="10">ATCC 25963</strain>
    </source>
</reference>
<accession>A0A1I2GSU4</accession>
<evidence type="ECO:0000256" key="3">
    <source>
        <dbReference type="ARBA" id="ARBA00022840"/>
    </source>
</evidence>
<sequence length="882" mass="96877">MTKTKHEVIAGGRPTYVLGLQEVDRTQAEVVGGKGANLGELSRLAGIRVPAGFCVTTEAFRRIMAEAPSSGGLLDRLSSLAAEDRDGLRALSGELRRIIEATALPEDLQAALTRVLSRLGADDAYAVRSSATAEDLPGASFAGQQDTYLNVRGTQAILSHVRRCWASLYTERAVAYRIEHGFDHRKVHMAVVVQKMVFPQAAGILFTADPVTSNRKVTSIEAVFGLGEALVAGLARADHYRVRDGRVIESAIATKALATCALAQGGTEERAIEPERQRGQVLTDAQILQLERLGRQIEAHFGHPQDIEWCLVEDEFHVVQSRPITTLYPVPEASDRGNHVYVSVGHQQMMTDPMKPLGLSLFRLTSGGHMHAAGGRLFVDPTKQLASPASRDALLDGLGRSDPLIKDALVTILERGDFIQPLPAEPTASRPGPGTRGMAGLDAQVEDDPAIVAELIERSQAALAELKRDIVTKSGTALFDFILEDIQRLRESVFDPRNMGVVVAGMNASAWINEKMLAWLGEKNVADTLSQSVPNNITSEMGLELLHVADVIRPYPQVVAYLQRVNHDGFLDALVELDGGQEARDAIFAYLDKYGMRCPGEIDITRARWSEKPAALVPLILANIKNFEPHAGARKFEQGRQEASQRAQALLDRLRRLPDGEQKAGEARRMIDRLRNFIGYREYPKYSIVNRYFVYKQALLREAERLVQAGVIHDAEDIYYLTFDELREVVRTHRLDDQLVRTRKVEHERDKKLTPPRVITSDGEIVTGAYKRADLPAGAIVGLPVSSGVVEGRARVVLDMAEADLEPGDILVTAFTDPSWTPLFVSIKGLVTEVGGLMTHGAVIAREYGLPAVVGVEHATRRIRDGQRIRLHGTDGYVEILT</sequence>
<dbReference type="Pfam" id="PF01326">
    <property type="entry name" value="PPDK_N"/>
    <property type="match status" value="1"/>
</dbReference>
<dbReference type="NCBIfam" id="NF041857">
    <property type="entry name" value="RIF_Ptrans_rph"/>
    <property type="match status" value="1"/>
</dbReference>
<dbReference type="NCBIfam" id="NF004877">
    <property type="entry name" value="PRK06241.1-2"/>
    <property type="match status" value="1"/>
</dbReference>
<evidence type="ECO:0000259" key="8">
    <source>
        <dbReference type="Pfam" id="PF01326"/>
    </source>
</evidence>
<dbReference type="SUPFAM" id="SSF56059">
    <property type="entry name" value="Glutathione synthetase ATP-binding domain-like"/>
    <property type="match status" value="1"/>
</dbReference>
<comment type="similarity">
    <text evidence="1">Belongs to the PIGC family.</text>
</comment>
<dbReference type="SUPFAM" id="SSF52009">
    <property type="entry name" value="Phosphohistidine domain"/>
    <property type="match status" value="1"/>
</dbReference>
<evidence type="ECO:0000256" key="4">
    <source>
        <dbReference type="ARBA" id="ARBA00060561"/>
    </source>
</evidence>
<dbReference type="Gene3D" id="3.30.470.20">
    <property type="entry name" value="ATP-grasp fold, B domain"/>
    <property type="match status" value="1"/>
</dbReference>
<keyword evidence="2" id="KW-0547">Nucleotide-binding</keyword>
<evidence type="ECO:0000256" key="5">
    <source>
        <dbReference type="ARBA" id="ARBA00068614"/>
    </source>
</evidence>
<dbReference type="GO" id="GO:0016301">
    <property type="term" value="F:kinase activity"/>
    <property type="evidence" value="ECO:0007669"/>
    <property type="project" value="UniProtKB-KW"/>
</dbReference>
<dbReference type="GO" id="GO:0005524">
    <property type="term" value="F:ATP binding"/>
    <property type="evidence" value="ECO:0007669"/>
    <property type="project" value="UniProtKB-KW"/>
</dbReference>
<dbReference type="NCBIfam" id="NF004878">
    <property type="entry name" value="PRK06241.1-3"/>
    <property type="match status" value="1"/>
</dbReference>
<dbReference type="EMBL" id="FOMX01000035">
    <property type="protein sequence ID" value="SFF21014.1"/>
    <property type="molecule type" value="Genomic_DNA"/>
</dbReference>